<accession>A0ABQ7UFC1</accession>
<reference evidence="1 2" key="1">
    <citation type="journal article" date="2021" name="bioRxiv">
        <title>Chromosome-scale and haplotype-resolved genome assembly of a tetraploid potato cultivar.</title>
        <authorList>
            <person name="Sun H."/>
            <person name="Jiao W.-B."/>
            <person name="Krause K."/>
            <person name="Campoy J.A."/>
            <person name="Goel M."/>
            <person name="Folz-Donahue K."/>
            <person name="Kukat C."/>
            <person name="Huettel B."/>
            <person name="Schneeberger K."/>
        </authorList>
    </citation>
    <scope>NUCLEOTIDE SEQUENCE [LARGE SCALE GENOMIC DNA]</scope>
    <source>
        <strain evidence="1">SolTubOtavaFocal</strain>
        <tissue evidence="1">Leaves</tissue>
    </source>
</reference>
<comment type="caution">
    <text evidence="1">The sequence shown here is derived from an EMBL/GenBank/DDBJ whole genome shotgun (WGS) entry which is preliminary data.</text>
</comment>
<name>A0ABQ7UFC1_SOLTU</name>
<evidence type="ECO:0000313" key="2">
    <source>
        <dbReference type="Proteomes" id="UP000826656"/>
    </source>
</evidence>
<protein>
    <submittedName>
        <fullName evidence="1">Uncharacterized protein</fullName>
    </submittedName>
</protein>
<gene>
    <name evidence="1" type="ORF">KY290_027361</name>
</gene>
<proteinExistence type="predicted"/>
<keyword evidence="2" id="KW-1185">Reference proteome</keyword>
<dbReference type="Proteomes" id="UP000826656">
    <property type="component" value="Unassembled WGS sequence"/>
</dbReference>
<organism evidence="1 2">
    <name type="scientific">Solanum tuberosum</name>
    <name type="common">Potato</name>
    <dbReference type="NCBI Taxonomy" id="4113"/>
    <lineage>
        <taxon>Eukaryota</taxon>
        <taxon>Viridiplantae</taxon>
        <taxon>Streptophyta</taxon>
        <taxon>Embryophyta</taxon>
        <taxon>Tracheophyta</taxon>
        <taxon>Spermatophyta</taxon>
        <taxon>Magnoliopsida</taxon>
        <taxon>eudicotyledons</taxon>
        <taxon>Gunneridae</taxon>
        <taxon>Pentapetalae</taxon>
        <taxon>asterids</taxon>
        <taxon>lamiids</taxon>
        <taxon>Solanales</taxon>
        <taxon>Solanaceae</taxon>
        <taxon>Solanoideae</taxon>
        <taxon>Solaneae</taxon>
        <taxon>Solanum</taxon>
    </lineage>
</organism>
<dbReference type="EMBL" id="JAIVGD010000019">
    <property type="protein sequence ID" value="KAH0748129.1"/>
    <property type="molecule type" value="Genomic_DNA"/>
</dbReference>
<sequence length="59" mass="6218">MDSTINTIASSEMIPTSSTAANPSASIATKSPMEVIACLEQRIGELNIMATQYQVASQN</sequence>
<evidence type="ECO:0000313" key="1">
    <source>
        <dbReference type="EMBL" id="KAH0748129.1"/>
    </source>
</evidence>